<reference evidence="3" key="1">
    <citation type="journal article" date="2019" name="Int. J. Syst. Evol. Microbiol.">
        <title>The Global Catalogue of Microorganisms (GCM) 10K type strain sequencing project: providing services to taxonomists for standard genome sequencing and annotation.</title>
        <authorList>
            <consortium name="The Broad Institute Genomics Platform"/>
            <consortium name="The Broad Institute Genome Sequencing Center for Infectious Disease"/>
            <person name="Wu L."/>
            <person name="Ma J."/>
        </authorList>
    </citation>
    <scope>NUCLEOTIDE SEQUENCE [LARGE SCALE GENOMIC DNA]</scope>
    <source>
        <strain evidence="3">KCTC 15012</strain>
    </source>
</reference>
<accession>A0ABW5CFE9</accession>
<organism evidence="2 3">
    <name type="scientific">Phaeospirillum tilakii</name>
    <dbReference type="NCBI Taxonomy" id="741673"/>
    <lineage>
        <taxon>Bacteria</taxon>
        <taxon>Pseudomonadati</taxon>
        <taxon>Pseudomonadota</taxon>
        <taxon>Alphaproteobacteria</taxon>
        <taxon>Rhodospirillales</taxon>
        <taxon>Rhodospirillaceae</taxon>
        <taxon>Phaeospirillum</taxon>
    </lineage>
</organism>
<feature type="transmembrane region" description="Helical" evidence="1">
    <location>
        <begin position="12"/>
        <end position="33"/>
    </location>
</feature>
<keyword evidence="1" id="KW-0812">Transmembrane</keyword>
<name>A0ABW5CFE9_9PROT</name>
<sequence>MRETRRPGWWYPYIFVGAFAVVVAVNLSLVVLANRSFPGVTVDHPYERGLIANQALEAARRQEELGWIVETVIEPIPDGTGAVIAQTYRDRDGRPIEGLRVRVRLTRPTGPDLAREAVLNPSGPGAHAAIVPLPQAGQWDLHAEATGRGAPYQTFRRFFLP</sequence>
<evidence type="ECO:0000256" key="1">
    <source>
        <dbReference type="SAM" id="Phobius"/>
    </source>
</evidence>
<dbReference type="InterPro" id="IPR008620">
    <property type="entry name" value="FixH"/>
</dbReference>
<dbReference type="EMBL" id="JBHUIY010000054">
    <property type="protein sequence ID" value="MFD2235567.1"/>
    <property type="molecule type" value="Genomic_DNA"/>
</dbReference>
<gene>
    <name evidence="2" type="ORF">ACFSNB_17340</name>
</gene>
<dbReference type="RefSeq" id="WP_377318869.1">
    <property type="nucleotide sequence ID" value="NZ_JBHUIY010000054.1"/>
</dbReference>
<comment type="caution">
    <text evidence="2">The sequence shown here is derived from an EMBL/GenBank/DDBJ whole genome shotgun (WGS) entry which is preliminary data.</text>
</comment>
<dbReference type="Pfam" id="PF05751">
    <property type="entry name" value="FixH"/>
    <property type="match status" value="1"/>
</dbReference>
<evidence type="ECO:0000313" key="2">
    <source>
        <dbReference type="EMBL" id="MFD2235567.1"/>
    </source>
</evidence>
<keyword evidence="1" id="KW-1133">Transmembrane helix</keyword>
<protein>
    <submittedName>
        <fullName evidence="2">FixH family protein</fullName>
    </submittedName>
</protein>
<keyword evidence="3" id="KW-1185">Reference proteome</keyword>
<dbReference type="Proteomes" id="UP001597296">
    <property type="component" value="Unassembled WGS sequence"/>
</dbReference>
<proteinExistence type="predicted"/>
<evidence type="ECO:0000313" key="3">
    <source>
        <dbReference type="Proteomes" id="UP001597296"/>
    </source>
</evidence>
<keyword evidence="1" id="KW-0472">Membrane</keyword>